<evidence type="ECO:0000313" key="2">
    <source>
        <dbReference type="EMBL" id="QDT08157.1"/>
    </source>
</evidence>
<gene>
    <name evidence="2" type="ORF">K239x_00890</name>
</gene>
<keyword evidence="3" id="KW-1185">Reference proteome</keyword>
<sequence>MTIWMNRVLLLLVFAIYWGGLTFYTGIVVRISHDVLNDPMDGGLITQRVTAWLQILGAAAVVLMLMNALIVAKRSTLHGGLLIGCSSILGCAVLGLFIVHGQLDAVIDVSNATIIDRDGFTIGHQRYNQLTTVQWIASLVYLVITVFAWHRLDTQLT</sequence>
<dbReference type="EMBL" id="CP036526">
    <property type="protein sequence ID" value="QDT08157.1"/>
    <property type="molecule type" value="Genomic_DNA"/>
</dbReference>
<dbReference type="OrthoDB" id="272135at2"/>
<keyword evidence="1" id="KW-1133">Transmembrane helix</keyword>
<feature type="transmembrane region" description="Helical" evidence="1">
    <location>
        <begin position="51"/>
        <end position="72"/>
    </location>
</feature>
<dbReference type="Proteomes" id="UP000319817">
    <property type="component" value="Chromosome"/>
</dbReference>
<dbReference type="AlphaFoldDB" id="A0A517NLZ7"/>
<proteinExistence type="predicted"/>
<keyword evidence="1" id="KW-0472">Membrane</keyword>
<feature type="transmembrane region" description="Helical" evidence="1">
    <location>
        <begin position="133"/>
        <end position="152"/>
    </location>
</feature>
<feature type="transmembrane region" description="Helical" evidence="1">
    <location>
        <begin position="79"/>
        <end position="99"/>
    </location>
</feature>
<feature type="transmembrane region" description="Helical" evidence="1">
    <location>
        <begin position="9"/>
        <end position="31"/>
    </location>
</feature>
<name>A0A517NLZ7_9BACT</name>
<organism evidence="2 3">
    <name type="scientific">Stieleria marina</name>
    <dbReference type="NCBI Taxonomy" id="1930275"/>
    <lineage>
        <taxon>Bacteria</taxon>
        <taxon>Pseudomonadati</taxon>
        <taxon>Planctomycetota</taxon>
        <taxon>Planctomycetia</taxon>
        <taxon>Pirellulales</taxon>
        <taxon>Pirellulaceae</taxon>
        <taxon>Stieleria</taxon>
    </lineage>
</organism>
<dbReference type="RefSeq" id="WP_145415749.1">
    <property type="nucleotide sequence ID" value="NZ_CP036526.1"/>
</dbReference>
<accession>A0A517NLZ7</accession>
<protein>
    <recommendedName>
        <fullName evidence="4">DUF4149 domain-containing protein</fullName>
    </recommendedName>
</protein>
<reference evidence="2 3" key="1">
    <citation type="submission" date="2019-02" db="EMBL/GenBank/DDBJ databases">
        <title>Deep-cultivation of Planctomycetes and their phenomic and genomic characterization uncovers novel biology.</title>
        <authorList>
            <person name="Wiegand S."/>
            <person name="Jogler M."/>
            <person name="Boedeker C."/>
            <person name="Pinto D."/>
            <person name="Vollmers J."/>
            <person name="Rivas-Marin E."/>
            <person name="Kohn T."/>
            <person name="Peeters S.H."/>
            <person name="Heuer A."/>
            <person name="Rast P."/>
            <person name="Oberbeckmann S."/>
            <person name="Bunk B."/>
            <person name="Jeske O."/>
            <person name="Meyerdierks A."/>
            <person name="Storesund J.E."/>
            <person name="Kallscheuer N."/>
            <person name="Luecker S."/>
            <person name="Lage O.M."/>
            <person name="Pohl T."/>
            <person name="Merkel B.J."/>
            <person name="Hornburger P."/>
            <person name="Mueller R.-W."/>
            <person name="Bruemmer F."/>
            <person name="Labrenz M."/>
            <person name="Spormann A.M."/>
            <person name="Op den Camp H."/>
            <person name="Overmann J."/>
            <person name="Amann R."/>
            <person name="Jetten M.S.M."/>
            <person name="Mascher T."/>
            <person name="Medema M.H."/>
            <person name="Devos D.P."/>
            <person name="Kaster A.-K."/>
            <person name="Ovreas L."/>
            <person name="Rohde M."/>
            <person name="Galperin M.Y."/>
            <person name="Jogler C."/>
        </authorList>
    </citation>
    <scope>NUCLEOTIDE SEQUENCE [LARGE SCALE GENOMIC DNA]</scope>
    <source>
        <strain evidence="2 3">K23_9</strain>
    </source>
</reference>
<keyword evidence="1" id="KW-0812">Transmembrane</keyword>
<evidence type="ECO:0008006" key="4">
    <source>
        <dbReference type="Google" id="ProtNLM"/>
    </source>
</evidence>
<evidence type="ECO:0000313" key="3">
    <source>
        <dbReference type="Proteomes" id="UP000319817"/>
    </source>
</evidence>
<evidence type="ECO:0000256" key="1">
    <source>
        <dbReference type="SAM" id="Phobius"/>
    </source>
</evidence>